<keyword evidence="3 6" id="KW-0812">Transmembrane</keyword>
<dbReference type="RefSeq" id="WP_120810302.1">
    <property type="nucleotide sequence ID" value="NZ_RBID01000013.1"/>
</dbReference>
<gene>
    <name evidence="7" type="ORF">C8E02_1536</name>
</gene>
<evidence type="ECO:0000256" key="1">
    <source>
        <dbReference type="ARBA" id="ARBA00004141"/>
    </source>
</evidence>
<dbReference type="InterPro" id="IPR004923">
    <property type="entry name" value="FTR1/Fip1/EfeU"/>
</dbReference>
<feature type="transmembrane region" description="Helical" evidence="6">
    <location>
        <begin position="146"/>
        <end position="167"/>
    </location>
</feature>
<dbReference type="Proteomes" id="UP000279384">
    <property type="component" value="Unassembled WGS sequence"/>
</dbReference>
<comment type="similarity">
    <text evidence="2">Belongs to the oxidase-dependent Fe transporter (OFeT) (TC 9.A.10.1) family.</text>
</comment>
<dbReference type="PANTHER" id="PTHR31632:SF2">
    <property type="entry name" value="PLASMA MEMBRANE IRON PERMEASE"/>
    <property type="match status" value="1"/>
</dbReference>
<name>A0A495BGF1_VOGIN</name>
<protein>
    <submittedName>
        <fullName evidence="7">High-affinity iron transporter</fullName>
    </submittedName>
</protein>
<dbReference type="GO" id="GO:0015093">
    <property type="term" value="F:ferrous iron transmembrane transporter activity"/>
    <property type="evidence" value="ECO:0007669"/>
    <property type="project" value="TreeGrafter"/>
</dbReference>
<keyword evidence="4 6" id="KW-1133">Transmembrane helix</keyword>
<sequence>MEQVLFIVWRESVEAMLVIGILHAWLSQNPAAGGKRWLWGGVLAGLLLAALLALGLFAASEVFGSYQELFQAAMVFSAAALIVHMVLWMREHGRSLKRELEAGLAASRARNNGWGILLLVALAVGREGSETVVFLYGTLSGSEGTALWPLLLAGVAGFLLALLSFWLLQLGGRYLSWRLFFRATEIMLLLLAAALFTSGIDKLISLDILPALVDPLWDSSALLDDMSASGGVVSALTGYRAHPALMTLLAYAGYWLAVLALMRWRSHRVATRLAA</sequence>
<evidence type="ECO:0000256" key="2">
    <source>
        <dbReference type="ARBA" id="ARBA00008333"/>
    </source>
</evidence>
<feature type="transmembrane region" description="Helical" evidence="6">
    <location>
        <begin position="69"/>
        <end position="88"/>
    </location>
</feature>
<feature type="transmembrane region" description="Helical" evidence="6">
    <location>
        <begin position="37"/>
        <end position="57"/>
    </location>
</feature>
<evidence type="ECO:0000256" key="5">
    <source>
        <dbReference type="ARBA" id="ARBA00023136"/>
    </source>
</evidence>
<evidence type="ECO:0000256" key="4">
    <source>
        <dbReference type="ARBA" id="ARBA00022989"/>
    </source>
</evidence>
<dbReference type="PANTHER" id="PTHR31632">
    <property type="entry name" value="IRON TRANSPORTER FTH1"/>
    <property type="match status" value="1"/>
</dbReference>
<feature type="transmembrane region" description="Helical" evidence="6">
    <location>
        <begin position="179"/>
        <end position="200"/>
    </location>
</feature>
<dbReference type="EMBL" id="RBID01000013">
    <property type="protein sequence ID" value="RKQ60192.1"/>
    <property type="molecule type" value="Genomic_DNA"/>
</dbReference>
<comment type="caution">
    <text evidence="7">The sequence shown here is derived from an EMBL/GenBank/DDBJ whole genome shotgun (WGS) entry which is preliminary data.</text>
</comment>
<keyword evidence="5 6" id="KW-0472">Membrane</keyword>
<dbReference type="Pfam" id="PF03239">
    <property type="entry name" value="FTR1"/>
    <property type="match status" value="1"/>
</dbReference>
<feature type="transmembrane region" description="Helical" evidence="6">
    <location>
        <begin position="109"/>
        <end position="126"/>
    </location>
</feature>
<dbReference type="AlphaFoldDB" id="A0A495BGF1"/>
<evidence type="ECO:0000256" key="6">
    <source>
        <dbReference type="SAM" id="Phobius"/>
    </source>
</evidence>
<organism evidence="7 8">
    <name type="scientific">Vogesella indigofera</name>
    <name type="common">Pseudomonas indigofera</name>
    <dbReference type="NCBI Taxonomy" id="45465"/>
    <lineage>
        <taxon>Bacteria</taxon>
        <taxon>Pseudomonadati</taxon>
        <taxon>Pseudomonadota</taxon>
        <taxon>Betaproteobacteria</taxon>
        <taxon>Neisseriales</taxon>
        <taxon>Chromobacteriaceae</taxon>
        <taxon>Vogesella</taxon>
    </lineage>
</organism>
<comment type="subcellular location">
    <subcellularLocation>
        <location evidence="1">Membrane</location>
        <topology evidence="1">Multi-pass membrane protein</topology>
    </subcellularLocation>
</comment>
<dbReference type="GO" id="GO:0033573">
    <property type="term" value="C:high-affinity iron permease complex"/>
    <property type="evidence" value="ECO:0007669"/>
    <property type="project" value="InterPro"/>
</dbReference>
<accession>A0A495BGF1</accession>
<reference evidence="7 8" key="1">
    <citation type="submission" date="2018-10" db="EMBL/GenBank/DDBJ databases">
        <title>Genomic Encyclopedia of Type Strains, Phase IV (KMG-IV): sequencing the most valuable type-strain genomes for metagenomic binning, comparative biology and taxonomic classification.</title>
        <authorList>
            <person name="Goeker M."/>
        </authorList>
    </citation>
    <scope>NUCLEOTIDE SEQUENCE [LARGE SCALE GENOMIC DNA]</scope>
    <source>
        <strain evidence="7 8">DSM 3303</strain>
    </source>
</reference>
<evidence type="ECO:0000313" key="8">
    <source>
        <dbReference type="Proteomes" id="UP000279384"/>
    </source>
</evidence>
<evidence type="ECO:0000313" key="7">
    <source>
        <dbReference type="EMBL" id="RKQ60192.1"/>
    </source>
</evidence>
<proteinExistence type="inferred from homology"/>
<evidence type="ECO:0000256" key="3">
    <source>
        <dbReference type="ARBA" id="ARBA00022692"/>
    </source>
</evidence>
<feature type="transmembrane region" description="Helical" evidence="6">
    <location>
        <begin position="244"/>
        <end position="262"/>
    </location>
</feature>